<dbReference type="InterPro" id="IPR050298">
    <property type="entry name" value="Gram-neg_bact_OMP"/>
</dbReference>
<keyword evidence="3" id="KW-0813">Transport</keyword>
<evidence type="ECO:0000256" key="10">
    <source>
        <dbReference type="ARBA" id="ARBA00023237"/>
    </source>
</evidence>
<keyword evidence="9" id="KW-0472">Membrane</keyword>
<dbReference type="Gene3D" id="2.40.160.10">
    <property type="entry name" value="Porin"/>
    <property type="match status" value="1"/>
</dbReference>
<organism evidence="13 14">
    <name type="scientific">Leeia aquatica</name>
    <dbReference type="NCBI Taxonomy" id="2725557"/>
    <lineage>
        <taxon>Bacteria</taxon>
        <taxon>Pseudomonadati</taxon>
        <taxon>Pseudomonadota</taxon>
        <taxon>Betaproteobacteria</taxon>
        <taxon>Neisseriales</taxon>
        <taxon>Leeiaceae</taxon>
        <taxon>Leeia</taxon>
    </lineage>
</organism>
<evidence type="ECO:0000256" key="1">
    <source>
        <dbReference type="ARBA" id="ARBA00004571"/>
    </source>
</evidence>
<evidence type="ECO:0000256" key="2">
    <source>
        <dbReference type="ARBA" id="ARBA00011233"/>
    </source>
</evidence>
<evidence type="ECO:0000256" key="11">
    <source>
        <dbReference type="SAM" id="SignalP"/>
    </source>
</evidence>
<evidence type="ECO:0000256" key="3">
    <source>
        <dbReference type="ARBA" id="ARBA00022448"/>
    </source>
</evidence>
<dbReference type="Proteomes" id="UP000587991">
    <property type="component" value="Unassembled WGS sequence"/>
</dbReference>
<dbReference type="InterPro" id="IPR033900">
    <property type="entry name" value="Gram_neg_porin_domain"/>
</dbReference>
<sequence length="345" mass="37550">MKRALALAVASAFAVHTAYADSGNVNISGWIEADVSYEDITGKNVRDNLIAIDGRLNFTGTEDLGNGLSTIWQIGAKINEGESTNQWNPSAIFGSNDTFIGLKGSFGQVRLGKMLTPYYEIVDWPLSSAGMGKIMDAGDPLKTSGGYETWKNGDRVDNSIRYDSPDFGGFSASAMYYTAENKNSTGRNSQSFSSRLAYANGSFNTSLGYQYQGDNAGTDGNKLSSIVWQMGYSFGNFGIYGGVKQTKLSGNGLGEKRNYWEIGATYSASDKLSFRAAYGQAGDQKGKYGSDDGAKEFAFQTNYSLSKRTSVHLRFNQIKNDIGRGWFGEAGKTGRRYMFILAHSF</sequence>
<accession>A0A847S7B6</accession>
<gene>
    <name evidence="13" type="ORF">HF682_06130</name>
</gene>
<name>A0A847S7B6_9NEIS</name>
<keyword evidence="8" id="KW-0626">Porin</keyword>
<evidence type="ECO:0000256" key="4">
    <source>
        <dbReference type="ARBA" id="ARBA00022452"/>
    </source>
</evidence>
<dbReference type="GO" id="GO:0006811">
    <property type="term" value="P:monoatomic ion transport"/>
    <property type="evidence" value="ECO:0007669"/>
    <property type="project" value="UniProtKB-KW"/>
</dbReference>
<evidence type="ECO:0000256" key="7">
    <source>
        <dbReference type="ARBA" id="ARBA00023065"/>
    </source>
</evidence>
<protein>
    <submittedName>
        <fullName evidence="13">Porin</fullName>
    </submittedName>
</protein>
<feature type="chain" id="PRO_5032445615" evidence="11">
    <location>
        <begin position="21"/>
        <end position="345"/>
    </location>
</feature>
<dbReference type="InterPro" id="IPR002299">
    <property type="entry name" value="Porin_Neis"/>
</dbReference>
<dbReference type="GO" id="GO:0009279">
    <property type="term" value="C:cell outer membrane"/>
    <property type="evidence" value="ECO:0007669"/>
    <property type="project" value="UniProtKB-SubCell"/>
</dbReference>
<dbReference type="AlphaFoldDB" id="A0A847S7B6"/>
<dbReference type="PANTHER" id="PTHR34501">
    <property type="entry name" value="PROTEIN YDDL-RELATED"/>
    <property type="match status" value="1"/>
</dbReference>
<keyword evidence="4" id="KW-1134">Transmembrane beta strand</keyword>
<dbReference type="Pfam" id="PF13609">
    <property type="entry name" value="Porin_4"/>
    <property type="match status" value="1"/>
</dbReference>
<keyword evidence="10" id="KW-0998">Cell outer membrane</keyword>
<dbReference type="RefSeq" id="WP_168876325.1">
    <property type="nucleotide sequence ID" value="NZ_JABAIM010000001.1"/>
</dbReference>
<dbReference type="CDD" id="cd00342">
    <property type="entry name" value="gram_neg_porins"/>
    <property type="match status" value="1"/>
</dbReference>
<reference evidence="13 14" key="1">
    <citation type="submission" date="2020-04" db="EMBL/GenBank/DDBJ databases">
        <title>Draft genome of Leeia sp. IMCC25680.</title>
        <authorList>
            <person name="Song J."/>
            <person name="Cho J.-C."/>
        </authorList>
    </citation>
    <scope>NUCLEOTIDE SEQUENCE [LARGE SCALE GENOMIC DNA]</scope>
    <source>
        <strain evidence="13 14">IMCC25680</strain>
    </source>
</reference>
<comment type="subunit">
    <text evidence="2">Homotrimer.</text>
</comment>
<evidence type="ECO:0000256" key="6">
    <source>
        <dbReference type="ARBA" id="ARBA00022729"/>
    </source>
</evidence>
<dbReference type="PRINTS" id="PR00184">
    <property type="entry name" value="NEISSPPORIN"/>
</dbReference>
<dbReference type="GO" id="GO:0046930">
    <property type="term" value="C:pore complex"/>
    <property type="evidence" value="ECO:0007669"/>
    <property type="project" value="UniProtKB-KW"/>
</dbReference>
<dbReference type="SUPFAM" id="SSF56935">
    <property type="entry name" value="Porins"/>
    <property type="match status" value="1"/>
</dbReference>
<keyword evidence="5" id="KW-0812">Transmembrane</keyword>
<evidence type="ECO:0000256" key="9">
    <source>
        <dbReference type="ARBA" id="ARBA00023136"/>
    </source>
</evidence>
<dbReference type="EMBL" id="JABAIM010000001">
    <property type="protein sequence ID" value="NLR74735.1"/>
    <property type="molecule type" value="Genomic_DNA"/>
</dbReference>
<keyword evidence="7" id="KW-0406">Ion transport</keyword>
<evidence type="ECO:0000256" key="5">
    <source>
        <dbReference type="ARBA" id="ARBA00022692"/>
    </source>
</evidence>
<keyword evidence="14" id="KW-1185">Reference proteome</keyword>
<evidence type="ECO:0000313" key="13">
    <source>
        <dbReference type="EMBL" id="NLR74735.1"/>
    </source>
</evidence>
<evidence type="ECO:0000259" key="12">
    <source>
        <dbReference type="Pfam" id="PF13609"/>
    </source>
</evidence>
<comment type="caution">
    <text evidence="13">The sequence shown here is derived from an EMBL/GenBank/DDBJ whole genome shotgun (WGS) entry which is preliminary data.</text>
</comment>
<dbReference type="InterPro" id="IPR023614">
    <property type="entry name" value="Porin_dom_sf"/>
</dbReference>
<dbReference type="GO" id="GO:0015288">
    <property type="term" value="F:porin activity"/>
    <property type="evidence" value="ECO:0007669"/>
    <property type="project" value="UniProtKB-KW"/>
</dbReference>
<proteinExistence type="predicted"/>
<feature type="domain" description="Porin" evidence="12">
    <location>
        <begin position="6"/>
        <end position="321"/>
    </location>
</feature>
<keyword evidence="6 11" id="KW-0732">Signal</keyword>
<evidence type="ECO:0000256" key="8">
    <source>
        <dbReference type="ARBA" id="ARBA00023114"/>
    </source>
</evidence>
<comment type="subcellular location">
    <subcellularLocation>
        <location evidence="1">Cell outer membrane</location>
        <topology evidence="1">Multi-pass membrane protein</topology>
    </subcellularLocation>
</comment>
<evidence type="ECO:0000313" key="14">
    <source>
        <dbReference type="Proteomes" id="UP000587991"/>
    </source>
</evidence>
<feature type="signal peptide" evidence="11">
    <location>
        <begin position="1"/>
        <end position="20"/>
    </location>
</feature>
<dbReference type="PANTHER" id="PTHR34501:SF9">
    <property type="entry name" value="MAJOR OUTER MEMBRANE PROTEIN P.IA"/>
    <property type="match status" value="1"/>
</dbReference>